<organism evidence="1 2">
    <name type="scientific">Clostridium botulinum B2 450</name>
    <dbReference type="NCBI Taxonomy" id="1379739"/>
    <lineage>
        <taxon>Bacteria</taxon>
        <taxon>Bacillati</taxon>
        <taxon>Bacillota</taxon>
        <taxon>Clostridia</taxon>
        <taxon>Eubacteriales</taxon>
        <taxon>Clostridiaceae</taxon>
        <taxon>Clostridium</taxon>
    </lineage>
</organism>
<dbReference type="AlphaFoldDB" id="A0A0D1AL88"/>
<evidence type="ECO:0000313" key="2">
    <source>
        <dbReference type="Proteomes" id="UP000032250"/>
    </source>
</evidence>
<dbReference type="OrthoDB" id="378658at2"/>
<accession>A0A0D1AL88</accession>
<name>A0A0D1AL88_CLOBO</name>
<evidence type="ECO:0008006" key="3">
    <source>
        <dbReference type="Google" id="ProtNLM"/>
    </source>
</evidence>
<reference evidence="1 2" key="1">
    <citation type="submission" date="2014-06" db="EMBL/GenBank/DDBJ databases">
        <title>Genome characterization of distinct group I Clostridium botulinum lineages.</title>
        <authorList>
            <person name="Giordani F."/>
            <person name="Anselmo A."/>
            <person name="Fillo S."/>
            <person name="Palozzi A.M."/>
            <person name="Fortunato A."/>
            <person name="Gentile B."/>
            <person name="Ciammaruconi A."/>
            <person name="Anniballi F."/>
            <person name="De Medici D."/>
            <person name="Lista F."/>
        </authorList>
    </citation>
    <scope>NUCLEOTIDE SEQUENCE [LARGE SCALE GENOMIC DNA]</scope>
    <source>
        <strain evidence="1 2">B2 450</strain>
    </source>
</reference>
<gene>
    <name evidence="1" type="ORF">N495_09985</name>
</gene>
<dbReference type="InterPro" id="IPR003748">
    <property type="entry name" value="DUF169"/>
</dbReference>
<dbReference type="PANTHER" id="PTHR37954:SF3">
    <property type="entry name" value="DUF169 DOMAIN-CONTAINING PROTEIN"/>
    <property type="match status" value="1"/>
</dbReference>
<sequence length="271" mass="30866">MPFKHEKITYGFPQDPYDKNIVKELCEDINCALNFSRRPVGIKLYFDKEEYSKLEWKEPNAPLSYCCVVEKATRGKAFKIRLEHLSCDGGTTALNLEPSTERIESGAEYFSYNLYKTPAAARRVREGVPGLYRTGATTYGVAVAPLEEFKTIPDVVIFIVNPYQAMRIQQGYVYHEGGRLEITGASMQAICAEATVEPYIKGRLNTTVLCPSTRFLAKWKDEEMAVGIPFERFQSVVEGVIATINTTDIKRRKDEIKERFAEKNKNINLEY</sequence>
<comment type="caution">
    <text evidence="1">The sequence shown here is derived from an EMBL/GenBank/DDBJ whole genome shotgun (WGS) entry which is preliminary data.</text>
</comment>
<evidence type="ECO:0000313" key="1">
    <source>
        <dbReference type="EMBL" id="KIS23909.1"/>
    </source>
</evidence>
<dbReference type="RefSeq" id="WP_040108294.1">
    <property type="nucleotide sequence ID" value="NZ_JXSU01000007.1"/>
</dbReference>
<dbReference type="PANTHER" id="PTHR37954">
    <property type="entry name" value="BLL4979 PROTEIN"/>
    <property type="match status" value="1"/>
</dbReference>
<dbReference type="Proteomes" id="UP000032250">
    <property type="component" value="Unassembled WGS sequence"/>
</dbReference>
<protein>
    <recommendedName>
        <fullName evidence="3">DUF169 domain-containing protein</fullName>
    </recommendedName>
</protein>
<dbReference type="EMBL" id="JXSU01000007">
    <property type="protein sequence ID" value="KIS23909.1"/>
    <property type="molecule type" value="Genomic_DNA"/>
</dbReference>
<dbReference type="Pfam" id="PF02596">
    <property type="entry name" value="DUF169"/>
    <property type="match status" value="1"/>
</dbReference>
<dbReference type="PATRIC" id="fig|1379739.3.peg.2357"/>
<proteinExistence type="predicted"/>
<dbReference type="HOGENOM" id="CLU_074324_2_0_9"/>